<evidence type="ECO:0000256" key="2">
    <source>
        <dbReference type="ARBA" id="ARBA00022670"/>
    </source>
</evidence>
<dbReference type="OMA" id="YFCEFRL"/>
<dbReference type="OrthoDB" id="407146at2759"/>
<evidence type="ECO:0000256" key="1">
    <source>
        <dbReference type="ARBA" id="ARBA00006641"/>
    </source>
</evidence>
<dbReference type="PANTHER" id="PTHR23402">
    <property type="entry name" value="PROTEASE FAMILY C15 PYROGLUTAMYL-PEPTIDASE I-RELATED"/>
    <property type="match status" value="1"/>
</dbReference>
<dbReference type="AlphaFoldDB" id="A0A084G9M7"/>
<dbReference type="RefSeq" id="XP_016643838.1">
    <property type="nucleotide sequence ID" value="XM_016786495.1"/>
</dbReference>
<gene>
    <name evidence="5" type="ORF">SAPIO_CDS3772</name>
</gene>
<dbReference type="EMBL" id="JOWA01000089">
    <property type="protein sequence ID" value="KEZ44039.1"/>
    <property type="molecule type" value="Genomic_DNA"/>
</dbReference>
<dbReference type="GeneID" id="27722844"/>
<dbReference type="Gene3D" id="3.40.630.20">
    <property type="entry name" value="Peptidase C15, pyroglutamyl peptidase I-like"/>
    <property type="match status" value="1"/>
</dbReference>
<protein>
    <recommendedName>
        <fullName evidence="7">Pyroglutamyl peptidase type I</fullName>
    </recommendedName>
</protein>
<name>A0A084G9M7_PSEDA</name>
<keyword evidence="2" id="KW-0645">Protease</keyword>
<dbReference type="HOGENOM" id="CLU_043960_0_0_1"/>
<dbReference type="GO" id="GO:0006508">
    <property type="term" value="P:proteolysis"/>
    <property type="evidence" value="ECO:0007669"/>
    <property type="project" value="UniProtKB-KW"/>
</dbReference>
<proteinExistence type="inferred from homology"/>
<evidence type="ECO:0000256" key="3">
    <source>
        <dbReference type="ARBA" id="ARBA00022801"/>
    </source>
</evidence>
<sequence length="232" mass="26077">MASDKRDFVVMVTGGGAYGEYDFNTAAMIRDELPQRVDRPGKRCIRILRHPVDTPCTYDWGIEAMDEIWSGKAIAVGEEAPVEIDLALHMGMRPRYPGYCFETGARREGYKHPGEDGKYYPRELVDGNGPWAQLPEYLYSGFNIEQIISSVGDRLPGLDLKISHDAGWYFCEFEFFSSLANAKLKRNSSNVLYLHVPLHRSKDAIATGARVATEFITAAVEQIEAHQQGVRL</sequence>
<dbReference type="PANTHER" id="PTHR23402:SF1">
    <property type="entry name" value="PYROGLUTAMYL-PEPTIDASE I"/>
    <property type="match status" value="1"/>
</dbReference>
<dbReference type="VEuPathDB" id="FungiDB:SAPIO_CDS3772"/>
<dbReference type="SUPFAM" id="SSF53182">
    <property type="entry name" value="Pyrrolidone carboxyl peptidase (pyroglutamate aminopeptidase)"/>
    <property type="match status" value="1"/>
</dbReference>
<evidence type="ECO:0000313" key="6">
    <source>
        <dbReference type="Proteomes" id="UP000028545"/>
    </source>
</evidence>
<accession>A0A084G9M7</accession>
<keyword evidence="4" id="KW-0788">Thiol protease</keyword>
<evidence type="ECO:0008006" key="7">
    <source>
        <dbReference type="Google" id="ProtNLM"/>
    </source>
</evidence>
<comment type="caution">
    <text evidence="5">The sequence shown here is derived from an EMBL/GenBank/DDBJ whole genome shotgun (WGS) entry which is preliminary data.</text>
</comment>
<dbReference type="Proteomes" id="UP000028545">
    <property type="component" value="Unassembled WGS sequence"/>
</dbReference>
<organism evidence="5 6">
    <name type="scientific">Pseudallescheria apiosperma</name>
    <name type="common">Scedosporium apiospermum</name>
    <dbReference type="NCBI Taxonomy" id="563466"/>
    <lineage>
        <taxon>Eukaryota</taxon>
        <taxon>Fungi</taxon>
        <taxon>Dikarya</taxon>
        <taxon>Ascomycota</taxon>
        <taxon>Pezizomycotina</taxon>
        <taxon>Sordariomycetes</taxon>
        <taxon>Hypocreomycetidae</taxon>
        <taxon>Microascales</taxon>
        <taxon>Microascaceae</taxon>
        <taxon>Scedosporium</taxon>
    </lineage>
</organism>
<evidence type="ECO:0000256" key="4">
    <source>
        <dbReference type="ARBA" id="ARBA00022807"/>
    </source>
</evidence>
<dbReference type="GO" id="GO:0008234">
    <property type="term" value="F:cysteine-type peptidase activity"/>
    <property type="evidence" value="ECO:0007669"/>
    <property type="project" value="UniProtKB-KW"/>
</dbReference>
<keyword evidence="3" id="KW-0378">Hydrolase</keyword>
<evidence type="ECO:0000313" key="5">
    <source>
        <dbReference type="EMBL" id="KEZ44039.1"/>
    </source>
</evidence>
<dbReference type="InterPro" id="IPR016125">
    <property type="entry name" value="Peptidase_C15-like"/>
</dbReference>
<reference evidence="5 6" key="1">
    <citation type="journal article" date="2014" name="Genome Announc.">
        <title>Draft genome sequence of the pathogenic fungus Scedosporium apiospermum.</title>
        <authorList>
            <person name="Vandeputte P."/>
            <person name="Ghamrawi S."/>
            <person name="Rechenmann M."/>
            <person name="Iltis A."/>
            <person name="Giraud S."/>
            <person name="Fleury M."/>
            <person name="Thornton C."/>
            <person name="Delhaes L."/>
            <person name="Meyer W."/>
            <person name="Papon N."/>
            <person name="Bouchara J.P."/>
        </authorList>
    </citation>
    <scope>NUCLEOTIDE SEQUENCE [LARGE SCALE GENOMIC DNA]</scope>
    <source>
        <strain evidence="5 6">IHEM 14462</strain>
    </source>
</reference>
<keyword evidence="6" id="KW-1185">Reference proteome</keyword>
<dbReference type="InterPro" id="IPR036440">
    <property type="entry name" value="Peptidase_C15-like_sf"/>
</dbReference>
<comment type="similarity">
    <text evidence="1">Belongs to the peptidase C15 family.</text>
</comment>
<dbReference type="KEGG" id="sapo:SAPIO_CDS3772"/>